<dbReference type="AlphaFoldDB" id="U6GF17"/>
<dbReference type="OMA" id="RISAPPY"/>
<evidence type="ECO:0000313" key="3">
    <source>
        <dbReference type="EMBL" id="CDI77149.1"/>
    </source>
</evidence>
<accession>U6GF17</accession>
<dbReference type="InterPro" id="IPR007052">
    <property type="entry name" value="CS_dom"/>
</dbReference>
<evidence type="ECO:0000256" key="1">
    <source>
        <dbReference type="SAM" id="MobiDB-lite"/>
    </source>
</evidence>
<dbReference type="PANTHER" id="PTHR46492:SF1">
    <property type="entry name" value="DYNEIN AXONEMAL ASSEMBLY FACTOR 4"/>
    <property type="match status" value="1"/>
</dbReference>
<dbReference type="SUPFAM" id="SSF48452">
    <property type="entry name" value="TPR-like"/>
    <property type="match status" value="1"/>
</dbReference>
<proteinExistence type="predicted"/>
<protein>
    <recommendedName>
        <fullName evidence="2">CS domain-containing protein</fullName>
    </recommendedName>
</protein>
<organism evidence="3 4">
    <name type="scientific">Eimeria acervulina</name>
    <name type="common">Coccidian parasite</name>
    <dbReference type="NCBI Taxonomy" id="5801"/>
    <lineage>
        <taxon>Eukaryota</taxon>
        <taxon>Sar</taxon>
        <taxon>Alveolata</taxon>
        <taxon>Apicomplexa</taxon>
        <taxon>Conoidasida</taxon>
        <taxon>Coccidia</taxon>
        <taxon>Eucoccidiorida</taxon>
        <taxon>Eimeriorina</taxon>
        <taxon>Eimeriidae</taxon>
        <taxon>Eimeria</taxon>
    </lineage>
</organism>
<gene>
    <name evidence="3" type="ORF">EAH_00004420</name>
</gene>
<dbReference type="GO" id="GO:0003341">
    <property type="term" value="P:cilium movement"/>
    <property type="evidence" value="ECO:0007669"/>
    <property type="project" value="TreeGrafter"/>
</dbReference>
<dbReference type="PROSITE" id="PS51203">
    <property type="entry name" value="CS"/>
    <property type="match status" value="1"/>
</dbReference>
<dbReference type="InterPro" id="IPR052004">
    <property type="entry name" value="Dynein_assembly_factor_4"/>
</dbReference>
<feature type="region of interest" description="Disordered" evidence="1">
    <location>
        <begin position="169"/>
        <end position="190"/>
    </location>
</feature>
<sequence>MPITIAYEWSQTATHLSLRLSIPPLKADLRHRQSEKLSVVVASCHLRVCCHPWLLELDFWGDVAFRSATVTPGAGCLTIFVPKVEEGLWDSLTAVSSPEQQHDIRERRRSSLAAYAQWQEQLQQQRIAARDARKQQQQKHIWRQQQEQREWHEYQKSMQVQQVLDQLPEESEQSALCRDTQEATSSPLADDQTWENKLHGFCEAEITTDSCSSQEGVQHFQEHVDAGLVADSSAASSPNGTVGGKQSAAVGFNDKAYAKKRNEEAQAKTPVPTPATRPEACTEQTSNLAPLNKELVRAFSYGQLAVPEVHPINPSPCTKIKVSFAARRPNKAPARGPLAPPLPQTEQDLGRDIYNRDKPEDLSRLQESSPLWLHSKATRLLIGGDTAAADETYSLILQPSQSHTIYRLVYIKALCGRSLARLASGVAQKELHQQKDAAAAVAGQLLEKGPQESELLHLQHILLARRAAAFLRLDSLEDAAKSLEELLELQPSQTLARLNQTDFGGNGCLDQQRAAVSVDLLHIRRFDKTLTQL</sequence>
<evidence type="ECO:0000259" key="2">
    <source>
        <dbReference type="PROSITE" id="PS51203"/>
    </source>
</evidence>
<name>U6GF17_EIMAC</name>
<dbReference type="RefSeq" id="XP_013252458.1">
    <property type="nucleotide sequence ID" value="XM_013397004.1"/>
</dbReference>
<dbReference type="InterPro" id="IPR011990">
    <property type="entry name" value="TPR-like_helical_dom_sf"/>
</dbReference>
<feature type="domain" description="CS" evidence="2">
    <location>
        <begin position="2"/>
        <end position="93"/>
    </location>
</feature>
<dbReference type="PANTHER" id="PTHR46492">
    <property type="entry name" value="DYNEIN ASSEMBLY FACTOR 4, AXONEMAL"/>
    <property type="match status" value="1"/>
</dbReference>
<dbReference type="GeneID" id="25268512"/>
<reference evidence="3" key="1">
    <citation type="submission" date="2013-10" db="EMBL/GenBank/DDBJ databases">
        <title>Genomic analysis of the causative agents of coccidiosis in chickens.</title>
        <authorList>
            <person name="Reid A.J."/>
            <person name="Blake D."/>
            <person name="Billington K."/>
            <person name="Browne H."/>
            <person name="Dunn M."/>
            <person name="Hung S."/>
            <person name="Kawahara F."/>
            <person name="Miranda-Saavedra D."/>
            <person name="Mourier T."/>
            <person name="Nagra H."/>
            <person name="Otto T.D."/>
            <person name="Rawlings N."/>
            <person name="Sanchez A."/>
            <person name="Sanders M."/>
            <person name="Subramaniam C."/>
            <person name="Tay Y."/>
            <person name="Dear P."/>
            <person name="Doerig C."/>
            <person name="Gruber A."/>
            <person name="Parkinson J."/>
            <person name="Shirley M."/>
            <person name="Wan K.L."/>
            <person name="Berriman M."/>
            <person name="Tomley F."/>
            <person name="Pain A."/>
        </authorList>
    </citation>
    <scope>NUCLEOTIDE SEQUENCE [LARGE SCALE GENOMIC DNA]</scope>
    <source>
        <strain evidence="3">Houghton</strain>
    </source>
</reference>
<dbReference type="GO" id="GO:0036158">
    <property type="term" value="P:outer dynein arm assembly"/>
    <property type="evidence" value="ECO:0007669"/>
    <property type="project" value="TreeGrafter"/>
</dbReference>
<keyword evidence="4" id="KW-1185">Reference proteome</keyword>
<dbReference type="CDD" id="cd06463">
    <property type="entry name" value="p23_like"/>
    <property type="match status" value="1"/>
</dbReference>
<dbReference type="OrthoDB" id="348005at2759"/>
<dbReference type="InterPro" id="IPR008978">
    <property type="entry name" value="HSP20-like_chaperone"/>
</dbReference>
<dbReference type="Proteomes" id="UP000018050">
    <property type="component" value="Unassembled WGS sequence"/>
</dbReference>
<dbReference type="Gene3D" id="2.60.40.790">
    <property type="match status" value="1"/>
</dbReference>
<evidence type="ECO:0000313" key="4">
    <source>
        <dbReference type="Proteomes" id="UP000018050"/>
    </source>
</evidence>
<dbReference type="GO" id="GO:0036159">
    <property type="term" value="P:inner dynein arm assembly"/>
    <property type="evidence" value="ECO:0007669"/>
    <property type="project" value="TreeGrafter"/>
</dbReference>
<dbReference type="VEuPathDB" id="ToxoDB:EAH_00004420"/>
<feature type="region of interest" description="Disordered" evidence="1">
    <location>
        <begin position="330"/>
        <end position="349"/>
    </location>
</feature>
<dbReference type="SUPFAM" id="SSF49764">
    <property type="entry name" value="HSP20-like chaperones"/>
    <property type="match status" value="1"/>
</dbReference>
<reference evidence="3" key="2">
    <citation type="submission" date="2013-10" db="EMBL/GenBank/DDBJ databases">
        <authorList>
            <person name="Aslett M."/>
        </authorList>
    </citation>
    <scope>NUCLEOTIDE SEQUENCE [LARGE SCALE GENOMIC DNA]</scope>
    <source>
        <strain evidence="3">Houghton</strain>
    </source>
</reference>
<feature type="region of interest" description="Disordered" evidence="1">
    <location>
        <begin position="261"/>
        <end position="283"/>
    </location>
</feature>
<dbReference type="EMBL" id="HG670563">
    <property type="protein sequence ID" value="CDI77149.1"/>
    <property type="molecule type" value="Genomic_DNA"/>
</dbReference>